<feature type="signal peptide" evidence="1">
    <location>
        <begin position="1"/>
        <end position="21"/>
    </location>
</feature>
<dbReference type="PATRIC" id="fig|1202724.3.peg.3036"/>
<keyword evidence="3" id="KW-1185">Reference proteome</keyword>
<dbReference type="AlphaFoldDB" id="A0A0M9VIX7"/>
<accession>A0A0M9VIX7</accession>
<feature type="chain" id="PRO_5005839038" description="Lipoprotein" evidence="1">
    <location>
        <begin position="22"/>
        <end position="146"/>
    </location>
</feature>
<sequence length="146" mass="16060">MKKIIVMAAAFVALVSCSADNDVHEFQLDFVPVVAVEAPEFVTPGLTSEFKLYYKRPNDCYYINGFDYEAAGNVRTVAVQAIVLQDSDCVSMETAAAESIIMPFQCPPNYSQESYVFRFYGNPDGTMNGAPNGESSYIQIEVPVAQ</sequence>
<dbReference type="Proteomes" id="UP000037755">
    <property type="component" value="Unassembled WGS sequence"/>
</dbReference>
<evidence type="ECO:0000313" key="3">
    <source>
        <dbReference type="Proteomes" id="UP000037755"/>
    </source>
</evidence>
<reference evidence="2 3" key="1">
    <citation type="submission" date="2015-08" db="EMBL/GenBank/DDBJ databases">
        <title>Whole genome sequence of Flavobacterium akiainvivens IK-1T, from decaying Wikstroemia oahuensis, an endemic Hawaiian shrub.</title>
        <authorList>
            <person name="Wan X."/>
            <person name="Hou S."/>
            <person name="Saito J."/>
            <person name="Donachie S."/>
        </authorList>
    </citation>
    <scope>NUCLEOTIDE SEQUENCE [LARGE SCALE GENOMIC DNA]</scope>
    <source>
        <strain evidence="2 3">IK-1</strain>
    </source>
</reference>
<organism evidence="2 3">
    <name type="scientific">Flavobacterium akiainvivens</name>
    <dbReference type="NCBI Taxonomy" id="1202724"/>
    <lineage>
        <taxon>Bacteria</taxon>
        <taxon>Pseudomonadati</taxon>
        <taxon>Bacteroidota</taxon>
        <taxon>Flavobacteriia</taxon>
        <taxon>Flavobacteriales</taxon>
        <taxon>Flavobacteriaceae</taxon>
        <taxon>Flavobacterium</taxon>
    </lineage>
</organism>
<keyword evidence="1" id="KW-0732">Signal</keyword>
<dbReference type="PROSITE" id="PS51257">
    <property type="entry name" value="PROKAR_LIPOPROTEIN"/>
    <property type="match status" value="1"/>
</dbReference>
<gene>
    <name evidence="2" type="ORF">AM493_14625</name>
</gene>
<dbReference type="OrthoDB" id="893802at2"/>
<proteinExistence type="predicted"/>
<evidence type="ECO:0000313" key="2">
    <source>
        <dbReference type="EMBL" id="KOS07136.1"/>
    </source>
</evidence>
<evidence type="ECO:0000256" key="1">
    <source>
        <dbReference type="SAM" id="SignalP"/>
    </source>
</evidence>
<comment type="caution">
    <text evidence="2">The sequence shown here is derived from an EMBL/GenBank/DDBJ whole genome shotgun (WGS) entry which is preliminary data.</text>
</comment>
<dbReference type="STRING" id="1202724.AM493_14625"/>
<evidence type="ECO:0008006" key="4">
    <source>
        <dbReference type="Google" id="ProtNLM"/>
    </source>
</evidence>
<name>A0A0M9VIX7_9FLAO</name>
<dbReference type="EMBL" id="LIYD01000005">
    <property type="protein sequence ID" value="KOS07136.1"/>
    <property type="molecule type" value="Genomic_DNA"/>
</dbReference>
<protein>
    <recommendedName>
        <fullName evidence="4">Lipoprotein</fullName>
    </recommendedName>
</protein>
<dbReference type="RefSeq" id="WP_054408776.1">
    <property type="nucleotide sequence ID" value="NZ_FOYA01000022.1"/>
</dbReference>